<comment type="caution">
    <text evidence="2">The sequence shown here is derived from an EMBL/GenBank/DDBJ whole genome shotgun (WGS) entry which is preliminary data.</text>
</comment>
<proteinExistence type="predicted"/>
<keyword evidence="3" id="KW-1185">Reference proteome</keyword>
<evidence type="ECO:0000313" key="3">
    <source>
        <dbReference type="Proteomes" id="UP000784294"/>
    </source>
</evidence>
<reference evidence="2" key="1">
    <citation type="submission" date="2018-11" db="EMBL/GenBank/DDBJ databases">
        <authorList>
            <consortium name="Pathogen Informatics"/>
        </authorList>
    </citation>
    <scope>NUCLEOTIDE SEQUENCE</scope>
</reference>
<feature type="chain" id="PRO_5019305092" evidence="1">
    <location>
        <begin position="22"/>
        <end position="398"/>
    </location>
</feature>
<sequence length="398" mass="44279">MTAQLVHLLFVWLLFFSTHRADDLFAFTDFPDYAILSEAWELAFSCRHGYAVESFMLLHVETTEQVLVDCRHAGPDDVGLTCSSGCFQSTCAPEARLQADRRANVYSVRLNNVDLPDVGRHQLRVTFFNQAGPEATATEMATEAAKMTTTLATKEVTRQMKKVMTTANLTLTLRALPRVNSMGIGCDELGLQTGLQASRRLNDVQLLAAWPAGRATLLEPAVVRCRVVYFLGKPRGRAIAVKVARPPGLEPHLCTWTYRIGLSPTLARRAGVLNWLEYRRFGADYFERSEFVCRLFVDSLAVLVGVMQDWPETREPYHLLSLLRDVFAAALTVAVDVAPTNDHEQLLAGLDLAILPARLAVRLQAARVPVRWRANVAEGDSVAMFCRCPPMQTWTKGG</sequence>
<name>A0A448XEL9_9PLAT</name>
<accession>A0A448XEL9</accession>
<dbReference type="Proteomes" id="UP000784294">
    <property type="component" value="Unassembled WGS sequence"/>
</dbReference>
<organism evidence="2 3">
    <name type="scientific">Protopolystoma xenopodis</name>
    <dbReference type="NCBI Taxonomy" id="117903"/>
    <lineage>
        <taxon>Eukaryota</taxon>
        <taxon>Metazoa</taxon>
        <taxon>Spiralia</taxon>
        <taxon>Lophotrochozoa</taxon>
        <taxon>Platyhelminthes</taxon>
        <taxon>Monogenea</taxon>
        <taxon>Polyopisthocotylea</taxon>
        <taxon>Polystomatidea</taxon>
        <taxon>Polystomatidae</taxon>
        <taxon>Protopolystoma</taxon>
    </lineage>
</organism>
<feature type="signal peptide" evidence="1">
    <location>
        <begin position="1"/>
        <end position="21"/>
    </location>
</feature>
<gene>
    <name evidence="2" type="ORF">PXEA_LOCUS28214</name>
</gene>
<dbReference type="AlphaFoldDB" id="A0A448XEL9"/>
<dbReference type="EMBL" id="CAAALY010248363">
    <property type="protein sequence ID" value="VEL34774.1"/>
    <property type="molecule type" value="Genomic_DNA"/>
</dbReference>
<evidence type="ECO:0000256" key="1">
    <source>
        <dbReference type="SAM" id="SignalP"/>
    </source>
</evidence>
<keyword evidence="1" id="KW-0732">Signal</keyword>
<protein>
    <submittedName>
        <fullName evidence="2">Uncharacterized protein</fullName>
    </submittedName>
</protein>
<evidence type="ECO:0000313" key="2">
    <source>
        <dbReference type="EMBL" id="VEL34774.1"/>
    </source>
</evidence>